<dbReference type="Gene3D" id="1.20.120.720">
    <property type="entry name" value="Myosin VI head, motor domain, U50 subdomain"/>
    <property type="match status" value="1"/>
</dbReference>
<keyword evidence="3 6" id="KW-0518">Myosin</keyword>
<dbReference type="SUPFAM" id="SSF52540">
    <property type="entry name" value="P-loop containing nucleoside triphosphate hydrolases"/>
    <property type="match status" value="1"/>
</dbReference>
<accession>A0ABM1DY47</accession>
<organism evidence="8 9">
    <name type="scientific">Priapulus caudatus</name>
    <name type="common">Priapulid worm</name>
    <dbReference type="NCBI Taxonomy" id="37621"/>
    <lineage>
        <taxon>Eukaryota</taxon>
        <taxon>Metazoa</taxon>
        <taxon>Ecdysozoa</taxon>
        <taxon>Scalidophora</taxon>
        <taxon>Priapulida</taxon>
        <taxon>Priapulimorpha</taxon>
        <taxon>Priapulimorphida</taxon>
        <taxon>Priapulidae</taxon>
        <taxon>Priapulus</taxon>
    </lineage>
</organism>
<keyword evidence="1 6" id="KW-0547">Nucleotide-binding</keyword>
<protein>
    <submittedName>
        <fullName evidence="9">Unconventional myosin-Id-like</fullName>
    </submittedName>
</protein>
<dbReference type="Gene3D" id="3.40.850.10">
    <property type="entry name" value="Kinesin motor domain"/>
    <property type="match status" value="1"/>
</dbReference>
<evidence type="ECO:0000256" key="3">
    <source>
        <dbReference type="ARBA" id="ARBA00023123"/>
    </source>
</evidence>
<evidence type="ECO:0000256" key="2">
    <source>
        <dbReference type="ARBA" id="ARBA00022840"/>
    </source>
</evidence>
<dbReference type="Gene3D" id="1.20.58.530">
    <property type="match status" value="1"/>
</dbReference>
<comment type="caution">
    <text evidence="6">Lacks conserved residue(s) required for the propagation of feature annotation.</text>
</comment>
<dbReference type="Proteomes" id="UP000695022">
    <property type="component" value="Unplaced"/>
</dbReference>
<evidence type="ECO:0000256" key="5">
    <source>
        <dbReference type="ARBA" id="ARBA00023203"/>
    </source>
</evidence>
<evidence type="ECO:0000256" key="4">
    <source>
        <dbReference type="ARBA" id="ARBA00023175"/>
    </source>
</evidence>
<dbReference type="RefSeq" id="XP_014664868.1">
    <property type="nucleotide sequence ID" value="XM_014809382.1"/>
</dbReference>
<name>A0ABM1DY47_PRICU</name>
<evidence type="ECO:0000313" key="8">
    <source>
        <dbReference type="Proteomes" id="UP000695022"/>
    </source>
</evidence>
<keyword evidence="5 6" id="KW-0009">Actin-binding</keyword>
<evidence type="ECO:0000256" key="1">
    <source>
        <dbReference type="ARBA" id="ARBA00022741"/>
    </source>
</evidence>
<proteinExistence type="inferred from homology"/>
<dbReference type="InterPro" id="IPR027417">
    <property type="entry name" value="P-loop_NTPase"/>
</dbReference>
<dbReference type="Pfam" id="PF00063">
    <property type="entry name" value="Myosin_head"/>
    <property type="match status" value="1"/>
</dbReference>
<dbReference type="InterPro" id="IPR036961">
    <property type="entry name" value="Kinesin_motor_dom_sf"/>
</dbReference>
<dbReference type="PRINTS" id="PR00193">
    <property type="entry name" value="MYOSINHEAVY"/>
</dbReference>
<keyword evidence="4 6" id="KW-0505">Motor protein</keyword>
<keyword evidence="2 6" id="KW-0067">ATP-binding</keyword>
<dbReference type="InterPro" id="IPR001609">
    <property type="entry name" value="Myosin_head_motor_dom-like"/>
</dbReference>
<feature type="domain" description="Myosin motor" evidence="7">
    <location>
        <begin position="13"/>
        <end position="552"/>
    </location>
</feature>
<dbReference type="SMART" id="SM00242">
    <property type="entry name" value="MYSc"/>
    <property type="match status" value="1"/>
</dbReference>
<dbReference type="PANTHER" id="PTHR13140:SF713">
    <property type="entry name" value="UNCONVENTIONAL MYOSIN ID"/>
    <property type="match status" value="1"/>
</dbReference>
<dbReference type="GeneID" id="106807121"/>
<dbReference type="PROSITE" id="PS51456">
    <property type="entry name" value="MYOSIN_MOTOR"/>
    <property type="match status" value="1"/>
</dbReference>
<evidence type="ECO:0000259" key="7">
    <source>
        <dbReference type="PROSITE" id="PS51456"/>
    </source>
</evidence>
<keyword evidence="8" id="KW-1185">Reference proteome</keyword>
<sequence>MAGAGAEYEGPEYGIGNFVLLDEVSEEGFMKNLKLRFEKGRIYTYIGEVLVSVNPYRSVELYGSEYVQNYKGREIFERPPHIFAVADAAYKSMKRRFQDTCIVISGESGSGKTEASKIIMRYIAAVTNVSQQQEVERVKDVLLKSNAILEAFGNAKTNRNDNSSRFGKYMDINFDFKGDPVGGHINNYLLEKSRVVTQQKGERNFHSFYQLIYGAQDQKLEELYLVKDPTEYFYISQGDSTKVPTLNDRHDYKTVMAGLKSIGFAFRHAETLWKIVAAVLHLGSVEFAVEGDHTIVTTKEKLKVLASLLSVTEEDLTTSLCSRVIAARGEAISKVHTVPEALYGRDALAKAMYEKMFTWIVGRINEAIEVQTNGYQAGKNTVIGVLDIYGFEVFDNNSFEQFCINYCNEKLQQLFIELVLKSEQEEYMREGIEWQNVEYFNNRIICDLVEQSHKGIIAILDEACLNVGKVTDQMFLEAMNQKLGKHDHYTSRQLATGDKTLQFGRDFRIRHYAGDVNYSADGFIDKNKDTLFQDFKRMLYNSLWDMETSYLP</sequence>
<feature type="binding site" evidence="6">
    <location>
        <begin position="106"/>
        <end position="113"/>
    </location>
    <ligand>
        <name>ATP</name>
        <dbReference type="ChEBI" id="CHEBI:30616"/>
    </ligand>
</feature>
<dbReference type="PANTHER" id="PTHR13140">
    <property type="entry name" value="MYOSIN"/>
    <property type="match status" value="1"/>
</dbReference>
<gene>
    <name evidence="9" type="primary">LOC106807121</name>
</gene>
<comment type="similarity">
    <text evidence="6">Belongs to the TRAFAC class myosin-kinesin ATPase superfamily. Myosin family.</text>
</comment>
<evidence type="ECO:0000256" key="6">
    <source>
        <dbReference type="PROSITE-ProRule" id="PRU00782"/>
    </source>
</evidence>
<dbReference type="Gene3D" id="1.10.10.820">
    <property type="match status" value="1"/>
</dbReference>
<evidence type="ECO:0000313" key="9">
    <source>
        <dbReference type="RefSeq" id="XP_014664868.1"/>
    </source>
</evidence>
<reference evidence="9" key="1">
    <citation type="submission" date="2025-08" db="UniProtKB">
        <authorList>
            <consortium name="RefSeq"/>
        </authorList>
    </citation>
    <scope>IDENTIFICATION</scope>
</reference>